<feature type="domain" description="Peptidoglycan recognition protein family" evidence="3">
    <location>
        <begin position="1"/>
        <end position="129"/>
    </location>
</feature>
<name>A0A173YJ03_PARDI</name>
<comment type="caution">
    <text evidence="5">The sequence shown here is derived from an EMBL/GenBank/DDBJ whole genome shotgun (WGS) entry which is preliminary data.</text>
</comment>
<dbReference type="SMART" id="SM00701">
    <property type="entry name" value="PGRP"/>
    <property type="match status" value="1"/>
</dbReference>
<evidence type="ECO:0000259" key="3">
    <source>
        <dbReference type="SMART" id="SM00701"/>
    </source>
</evidence>
<evidence type="ECO:0000313" key="11">
    <source>
        <dbReference type="Proteomes" id="UP000471216"/>
    </source>
</evidence>
<dbReference type="InterPro" id="IPR015510">
    <property type="entry name" value="PGRP"/>
</dbReference>
<dbReference type="CDD" id="cd06583">
    <property type="entry name" value="PGRP"/>
    <property type="match status" value="1"/>
</dbReference>
<reference evidence="4 8" key="1">
    <citation type="submission" date="2015-09" db="EMBL/GenBank/DDBJ databases">
        <authorList>
            <consortium name="Pathogen Informatics"/>
        </authorList>
    </citation>
    <scope>NUCLEOTIDE SEQUENCE [LARGE SCALE GENOMIC DNA]</scope>
    <source>
        <strain evidence="4 8">2789STDY5608822</strain>
    </source>
</reference>
<feature type="domain" description="N-acetylmuramoyl-L-alanine amidase" evidence="2">
    <location>
        <begin position="2"/>
        <end position="138"/>
    </location>
</feature>
<dbReference type="SMART" id="SM00644">
    <property type="entry name" value="Ami_2"/>
    <property type="match status" value="1"/>
</dbReference>
<dbReference type="PANTHER" id="PTHR11022">
    <property type="entry name" value="PEPTIDOGLYCAN RECOGNITION PROTEIN"/>
    <property type="match status" value="1"/>
</dbReference>
<dbReference type="Proteomes" id="UP000471216">
    <property type="component" value="Unassembled WGS sequence"/>
</dbReference>
<dbReference type="EMBL" id="WKMW01000031">
    <property type="protein sequence ID" value="MRY86817.1"/>
    <property type="molecule type" value="Genomic_DNA"/>
</dbReference>
<dbReference type="RefSeq" id="WP_008778242.1">
    <property type="nucleotide sequence ID" value="NZ_BAABYH010000001.1"/>
</dbReference>
<dbReference type="EMBL" id="CYYK01000002">
    <property type="protein sequence ID" value="CUN63520.1"/>
    <property type="molecule type" value="Genomic_DNA"/>
</dbReference>
<evidence type="ECO:0000313" key="9">
    <source>
        <dbReference type="Proteomes" id="UP000441358"/>
    </source>
</evidence>
<dbReference type="Gene3D" id="3.40.80.10">
    <property type="entry name" value="Peptidoglycan recognition protein-like"/>
    <property type="match status" value="1"/>
</dbReference>
<dbReference type="SUPFAM" id="SSF55846">
    <property type="entry name" value="N-acetylmuramoyl-L-alanine amidase-like"/>
    <property type="match status" value="1"/>
</dbReference>
<dbReference type="PANTHER" id="PTHR11022:SF41">
    <property type="entry name" value="PEPTIDOGLYCAN-RECOGNITION PROTEIN LC-RELATED"/>
    <property type="match status" value="1"/>
</dbReference>
<evidence type="ECO:0000256" key="1">
    <source>
        <dbReference type="ARBA" id="ARBA00007553"/>
    </source>
</evidence>
<reference evidence="9 10" key="2">
    <citation type="journal article" date="2019" name="Nat. Med.">
        <title>A library of human gut bacterial isolates paired with longitudinal multiomics data enables mechanistic microbiome research.</title>
        <authorList>
            <person name="Poyet M."/>
            <person name="Groussin M."/>
            <person name="Gibbons S.M."/>
            <person name="Avila-Pacheco J."/>
            <person name="Jiang X."/>
            <person name="Kearney S.M."/>
            <person name="Perrotta A.R."/>
            <person name="Berdy B."/>
            <person name="Zhao S."/>
            <person name="Lieberman T.D."/>
            <person name="Swanson P.K."/>
            <person name="Smith M."/>
            <person name="Roesemann S."/>
            <person name="Alexander J.E."/>
            <person name="Rich S.A."/>
            <person name="Livny J."/>
            <person name="Vlamakis H."/>
            <person name="Clish C."/>
            <person name="Bullock K."/>
            <person name="Deik A."/>
            <person name="Scott J."/>
            <person name="Pierce K.A."/>
            <person name="Xavier R.J."/>
            <person name="Alm E.J."/>
        </authorList>
    </citation>
    <scope>NUCLEOTIDE SEQUENCE [LARGE SCALE GENOMIC DNA]</scope>
    <source>
        <strain evidence="6 11">BIOML-A10</strain>
        <strain evidence="5 10">BIOML-A11</strain>
        <strain evidence="7 9">BIOML-A32</strain>
    </source>
</reference>
<evidence type="ECO:0000259" key="2">
    <source>
        <dbReference type="SMART" id="SM00644"/>
    </source>
</evidence>
<dbReference type="AlphaFoldDB" id="A0A173YJ03"/>
<evidence type="ECO:0000313" key="6">
    <source>
        <dbReference type="EMBL" id="MRZ08709.1"/>
    </source>
</evidence>
<dbReference type="GO" id="GO:0008270">
    <property type="term" value="F:zinc ion binding"/>
    <property type="evidence" value="ECO:0007669"/>
    <property type="project" value="InterPro"/>
</dbReference>
<dbReference type="EMBL" id="WKMX01000028">
    <property type="protein sequence ID" value="MRZ08709.1"/>
    <property type="molecule type" value="Genomic_DNA"/>
</dbReference>
<dbReference type="EMBL" id="WKMC01000008">
    <property type="protein sequence ID" value="MRZ50879.1"/>
    <property type="molecule type" value="Genomic_DNA"/>
</dbReference>
<dbReference type="Proteomes" id="UP000450599">
    <property type="component" value="Unassembled WGS sequence"/>
</dbReference>
<dbReference type="GO" id="GO:0008745">
    <property type="term" value="F:N-acetylmuramoyl-L-alanine amidase activity"/>
    <property type="evidence" value="ECO:0007669"/>
    <property type="project" value="InterPro"/>
</dbReference>
<dbReference type="GO" id="GO:0009253">
    <property type="term" value="P:peptidoglycan catabolic process"/>
    <property type="evidence" value="ECO:0007669"/>
    <property type="project" value="InterPro"/>
</dbReference>
<evidence type="ECO:0000313" key="8">
    <source>
        <dbReference type="Proteomes" id="UP000095455"/>
    </source>
</evidence>
<dbReference type="Proteomes" id="UP000441358">
    <property type="component" value="Unassembled WGS sequence"/>
</dbReference>
<sequence>MGKAYCFYQNYREVRLLVIHCSATRYDRDFPVEALRSSHKARGFADIGYHFYITRDGELHRCRPVNQIGAHAAGWNDKSIGICYEGGLDEQGRPADTRTYAQRCTLMDLLRQLRRDYPEARILGHYQLSPYIRKACPCFDAREEYGEI</sequence>
<evidence type="ECO:0000313" key="4">
    <source>
        <dbReference type="EMBL" id="CUN63520.1"/>
    </source>
</evidence>
<evidence type="ECO:0000313" key="7">
    <source>
        <dbReference type="EMBL" id="MRZ50879.1"/>
    </source>
</evidence>
<dbReference type="InterPro" id="IPR036505">
    <property type="entry name" value="Amidase/PGRP_sf"/>
</dbReference>
<gene>
    <name evidence="4" type="ORF">ERS852380_00746</name>
    <name evidence="6" type="ORF">GKD54_21415</name>
    <name evidence="5" type="ORF">GKD58_21665</name>
    <name evidence="7" type="ORF">GKD66_11745</name>
</gene>
<evidence type="ECO:0000313" key="5">
    <source>
        <dbReference type="EMBL" id="MRY86817.1"/>
    </source>
</evidence>
<comment type="similarity">
    <text evidence="1">Belongs to the N-acetylmuramoyl-L-alanine amidase 2 family.</text>
</comment>
<dbReference type="Pfam" id="PF01510">
    <property type="entry name" value="Amidase_2"/>
    <property type="match status" value="1"/>
</dbReference>
<evidence type="ECO:0000313" key="10">
    <source>
        <dbReference type="Proteomes" id="UP000450599"/>
    </source>
</evidence>
<proteinExistence type="inferred from homology"/>
<dbReference type="Proteomes" id="UP000095455">
    <property type="component" value="Unassembled WGS sequence"/>
</dbReference>
<dbReference type="InterPro" id="IPR006619">
    <property type="entry name" value="PGRP_domain_met/bac"/>
</dbReference>
<organism evidence="5 10">
    <name type="scientific">Parabacteroides distasonis</name>
    <dbReference type="NCBI Taxonomy" id="823"/>
    <lineage>
        <taxon>Bacteria</taxon>
        <taxon>Pseudomonadati</taxon>
        <taxon>Bacteroidota</taxon>
        <taxon>Bacteroidia</taxon>
        <taxon>Bacteroidales</taxon>
        <taxon>Tannerellaceae</taxon>
        <taxon>Parabacteroides</taxon>
    </lineage>
</organism>
<protein>
    <submittedName>
        <fullName evidence="4">N-acetyl-anhydromuranmyl-L-alanine amidase</fullName>
    </submittedName>
    <submittedName>
        <fullName evidence="5">N-acetylmuramoyl-L-alanine amidase</fullName>
    </submittedName>
</protein>
<dbReference type="InterPro" id="IPR002502">
    <property type="entry name" value="Amidase_domain"/>
</dbReference>
<dbReference type="GeneID" id="93525093"/>
<accession>A0A173YJ03</accession>